<feature type="region of interest" description="Disordered" evidence="2">
    <location>
        <begin position="1"/>
        <end position="50"/>
    </location>
</feature>
<keyword evidence="5" id="KW-1185">Reference proteome</keyword>
<keyword evidence="3" id="KW-1133">Transmembrane helix</keyword>
<dbReference type="AlphaFoldDB" id="A0A517NRT5"/>
<name>A0A517NRT5_9BACT</name>
<accession>A0A517NRT5</accession>
<feature type="compositionally biased region" description="Low complexity" evidence="2">
    <location>
        <begin position="9"/>
        <end position="32"/>
    </location>
</feature>
<evidence type="ECO:0000256" key="2">
    <source>
        <dbReference type="SAM" id="MobiDB-lite"/>
    </source>
</evidence>
<reference evidence="4 5" key="1">
    <citation type="submission" date="2019-02" db="EMBL/GenBank/DDBJ databases">
        <title>Deep-cultivation of Planctomycetes and their phenomic and genomic characterization uncovers novel biology.</title>
        <authorList>
            <person name="Wiegand S."/>
            <person name="Jogler M."/>
            <person name="Boedeker C."/>
            <person name="Pinto D."/>
            <person name="Vollmers J."/>
            <person name="Rivas-Marin E."/>
            <person name="Kohn T."/>
            <person name="Peeters S.H."/>
            <person name="Heuer A."/>
            <person name="Rast P."/>
            <person name="Oberbeckmann S."/>
            <person name="Bunk B."/>
            <person name="Jeske O."/>
            <person name="Meyerdierks A."/>
            <person name="Storesund J.E."/>
            <person name="Kallscheuer N."/>
            <person name="Luecker S."/>
            <person name="Lage O.M."/>
            <person name="Pohl T."/>
            <person name="Merkel B.J."/>
            <person name="Hornburger P."/>
            <person name="Mueller R.-W."/>
            <person name="Bruemmer F."/>
            <person name="Labrenz M."/>
            <person name="Spormann A.M."/>
            <person name="Op den Camp H."/>
            <person name="Overmann J."/>
            <person name="Amann R."/>
            <person name="Jetten M.S.M."/>
            <person name="Mascher T."/>
            <person name="Medema M.H."/>
            <person name="Devos D.P."/>
            <person name="Kaster A.-K."/>
            <person name="Ovreas L."/>
            <person name="Rohde M."/>
            <person name="Galperin M.Y."/>
            <person name="Jogler C."/>
        </authorList>
    </citation>
    <scope>NUCLEOTIDE SEQUENCE [LARGE SCALE GENOMIC DNA]</scope>
    <source>
        <strain evidence="4 5">K23_9</strain>
    </source>
</reference>
<dbReference type="EMBL" id="CP036526">
    <property type="protein sequence ID" value="QDT09857.1"/>
    <property type="molecule type" value="Genomic_DNA"/>
</dbReference>
<sequence length="211" mass="23884">MSKETTNQSASSKKSSSDKAGPSTKSTKSTSSNVDRRQRNGGIAQGGRRKVDRAVVKPFNTSSRIWFGLSLLLTLVIIIWTFSVPFRTEKPIFAWDKSDLPKRPLNISQEILDDPEHRMSDDQYKAFIWEIEADLREQVEIRNRVPDNLPDAEQSKRVAERKIANFEAELESLQELEGKVKDGFEKGSIGFQAMENLREKLAQSGELMPAK</sequence>
<keyword evidence="1" id="KW-0175">Coiled coil</keyword>
<keyword evidence="3" id="KW-0812">Transmembrane</keyword>
<feature type="coiled-coil region" evidence="1">
    <location>
        <begin position="149"/>
        <end position="176"/>
    </location>
</feature>
<protein>
    <submittedName>
        <fullName evidence="4">Uncharacterized protein</fullName>
    </submittedName>
</protein>
<dbReference type="Proteomes" id="UP000319817">
    <property type="component" value="Chromosome"/>
</dbReference>
<evidence type="ECO:0000256" key="1">
    <source>
        <dbReference type="SAM" id="Coils"/>
    </source>
</evidence>
<proteinExistence type="predicted"/>
<evidence type="ECO:0000313" key="5">
    <source>
        <dbReference type="Proteomes" id="UP000319817"/>
    </source>
</evidence>
<keyword evidence="3" id="KW-0472">Membrane</keyword>
<evidence type="ECO:0000313" key="4">
    <source>
        <dbReference type="EMBL" id="QDT09857.1"/>
    </source>
</evidence>
<evidence type="ECO:0000256" key="3">
    <source>
        <dbReference type="SAM" id="Phobius"/>
    </source>
</evidence>
<organism evidence="4 5">
    <name type="scientific">Stieleria marina</name>
    <dbReference type="NCBI Taxonomy" id="1930275"/>
    <lineage>
        <taxon>Bacteria</taxon>
        <taxon>Pseudomonadati</taxon>
        <taxon>Planctomycetota</taxon>
        <taxon>Planctomycetia</taxon>
        <taxon>Pirellulales</taxon>
        <taxon>Pirellulaceae</taxon>
        <taxon>Stieleria</taxon>
    </lineage>
</organism>
<gene>
    <name evidence="4" type="ORF">K239x_18090</name>
</gene>
<feature type="transmembrane region" description="Helical" evidence="3">
    <location>
        <begin position="65"/>
        <end position="86"/>
    </location>
</feature>
<dbReference type="RefSeq" id="WP_145417428.1">
    <property type="nucleotide sequence ID" value="NZ_CP036526.1"/>
</dbReference>